<evidence type="ECO:0000313" key="4">
    <source>
        <dbReference type="Proteomes" id="UP000060390"/>
    </source>
</evidence>
<proteinExistence type="predicted"/>
<dbReference type="GeneID" id="26009713"/>
<accession>A0A0F7P6Q6</accession>
<evidence type="ECO:0000256" key="1">
    <source>
        <dbReference type="SAM" id="MobiDB-lite"/>
    </source>
</evidence>
<dbReference type="RefSeq" id="WP_050047678.1">
    <property type="nucleotide sequence ID" value="NZ_CP008874.1"/>
</dbReference>
<organism evidence="2 5">
    <name type="scientific">Halanaeroarchaeum sulfurireducens</name>
    <dbReference type="NCBI Taxonomy" id="1604004"/>
    <lineage>
        <taxon>Archaea</taxon>
        <taxon>Methanobacteriati</taxon>
        <taxon>Methanobacteriota</taxon>
        <taxon>Stenosarchaea group</taxon>
        <taxon>Halobacteria</taxon>
        <taxon>Halobacteriales</taxon>
        <taxon>Halobacteriaceae</taxon>
        <taxon>Halanaeroarchaeum</taxon>
    </lineage>
</organism>
<reference evidence="2 5" key="1">
    <citation type="journal article" date="2015" name="ISME J.">
        <title>Elemental sulfur and acetate can support life of a novel strictly anaerobic haloarchaeon.</title>
        <authorList>
            <person name="Sorokin D.Y."/>
            <person name="Kublanov I.V."/>
            <person name="Gavrilov S.N."/>
            <person name="Rojo D."/>
            <person name="Roman P."/>
            <person name="Golyshin P.N."/>
            <person name="Slepak V.Z."/>
            <person name="Smedile F."/>
            <person name="Ferrer M."/>
            <person name="Messina E."/>
            <person name="La Cono V."/>
            <person name="Yakimov M.M."/>
        </authorList>
    </citation>
    <scope>NUCLEOTIDE SEQUENCE [LARGE SCALE GENOMIC DNA]</scope>
    <source>
        <strain evidence="2 5">HSR2</strain>
    </source>
</reference>
<name>A0A0F7P6Q6_9EURY</name>
<evidence type="ECO:0000313" key="3">
    <source>
        <dbReference type="EMBL" id="ALG81253.1"/>
    </source>
</evidence>
<dbReference type="KEGG" id="hsu:HLASF_0345"/>
<dbReference type="HOGENOM" id="CLU_764210_0_0_2"/>
<keyword evidence="5" id="KW-1185">Reference proteome</keyword>
<dbReference type="AlphaFoldDB" id="A0A0F7P6Q6"/>
<dbReference type="OrthoDB" id="237998at2157"/>
<feature type="region of interest" description="Disordered" evidence="1">
    <location>
        <begin position="26"/>
        <end position="60"/>
    </location>
</feature>
<sequence>MSDANAIRTRRRAFLGSTAVGLAALAGCSGSDDPPQSTVQPTTERTTGSGPQLEELSLPPGVSKAGVTATLLVSHQRVLADTAYTVTEEWIEDGQLTETTLRLGRNRYVQEQTSLGPTRDVWNEGGDGYVRVNGGKAYTDLIRDVDHSELANHYELEAHLGAANFQPTSVTTRGDRTLIVAEADAADWDDDGRGRYESIDAYEGTLSFTSDGEIVELEAAWEVTDHRGKAGAIEWRYTIEEVGETSVAEPDWVDRAREVAPEFAVTPAPDGVPAIQVDVTGGQEALHSTLHVNVRAGPEFHAAGGTQKALADGDTMYVGLDEAGELVVRFDDPPRSLREIEGSTSFLLFVNGTRAIDTTVPL</sequence>
<dbReference type="Proteomes" id="UP000069906">
    <property type="component" value="Chromosome"/>
</dbReference>
<dbReference type="EMBL" id="CP008874">
    <property type="protein sequence ID" value="AKH96851.1"/>
    <property type="molecule type" value="Genomic_DNA"/>
</dbReference>
<reference evidence="4" key="2">
    <citation type="submission" date="2015-05" db="EMBL/GenBank/DDBJ databases">
        <title>Complete genome sequence of Halanaeroarchaeum sulfurireducens type strain M27-SA2, a sulfate-reducer haloarchaeon from marine anoxic lake Medee.</title>
        <authorList>
            <person name="Messina E."/>
            <person name="Kublanov I.V."/>
            <person name="Toshchakov S."/>
            <person name="Arcadi E."/>
            <person name="La Spada G."/>
            <person name="La Cono V."/>
            <person name="Yakimov M.M."/>
        </authorList>
    </citation>
    <scope>NUCLEOTIDE SEQUENCE [LARGE SCALE GENOMIC DNA]</scope>
    <source>
        <strain evidence="4">M27-SA2</strain>
    </source>
</reference>
<gene>
    <name evidence="3" type="ORF">HLASA_0344</name>
    <name evidence="2" type="ORF">HLASF_0345</name>
</gene>
<evidence type="ECO:0000313" key="2">
    <source>
        <dbReference type="EMBL" id="AKH96851.1"/>
    </source>
</evidence>
<dbReference type="KEGG" id="hsf:HLASA_0344"/>
<protein>
    <submittedName>
        <fullName evidence="2">Uncharacterized protein</fullName>
    </submittedName>
</protein>
<dbReference type="Proteomes" id="UP000060390">
    <property type="component" value="Chromosome"/>
</dbReference>
<dbReference type="EMBL" id="CP011564">
    <property type="protein sequence ID" value="ALG81253.1"/>
    <property type="molecule type" value="Genomic_DNA"/>
</dbReference>
<reference evidence="3 4" key="3">
    <citation type="journal article" date="2016" name="Stand. Genomic Sci.">
        <title>Complete genome sequence of 'Halanaeroarchaeum sulfurireducens' M27-SA2, a sulfur-reducing and acetate-oxidizing haloarchaeon from the deep-sea hypersaline anoxic lake Medee.</title>
        <authorList>
            <person name="Messina E."/>
            <person name="Sorokin D.Y."/>
            <person name="Kublanov I.V."/>
            <person name="Toshchakov S."/>
            <person name="Lopatina A."/>
            <person name="Arcadi E."/>
            <person name="Smedile F."/>
            <person name="La Spada G."/>
            <person name="La Cono V."/>
            <person name="Yakimov M.M."/>
        </authorList>
    </citation>
    <scope>NUCLEOTIDE SEQUENCE [LARGE SCALE GENOMIC DNA]</scope>
    <source>
        <strain evidence="3 4">M27-SA2</strain>
    </source>
</reference>
<feature type="compositionally biased region" description="Polar residues" evidence="1">
    <location>
        <begin position="34"/>
        <end position="50"/>
    </location>
</feature>
<evidence type="ECO:0000313" key="5">
    <source>
        <dbReference type="Proteomes" id="UP000069906"/>
    </source>
</evidence>